<keyword evidence="2" id="KW-1185">Reference proteome</keyword>
<evidence type="ECO:0000313" key="1">
    <source>
        <dbReference type="EMBL" id="KAA3485080.1"/>
    </source>
</evidence>
<comment type="caution">
    <text evidence="1">The sequence shown here is derived from an EMBL/GenBank/DDBJ whole genome shotgun (WGS) entry which is preliminary data.</text>
</comment>
<dbReference type="AlphaFoldDB" id="A0A5B6WT63"/>
<sequence>MVVQSQLYPENLVFNNLIKIRFLFIYNKTLTTSVSTSSPSLSLLSMCDNFFSMTLSQALDALLEVQRKELDCILHF</sequence>
<reference evidence="2" key="1">
    <citation type="journal article" date="2019" name="Plant Biotechnol. J.">
        <title>Genome sequencing of the Australian wild diploid species Gossypium australe highlights disease resistance and delayed gland morphogenesis.</title>
        <authorList>
            <person name="Cai Y."/>
            <person name="Cai X."/>
            <person name="Wang Q."/>
            <person name="Wang P."/>
            <person name="Zhang Y."/>
            <person name="Cai C."/>
            <person name="Xu Y."/>
            <person name="Wang K."/>
            <person name="Zhou Z."/>
            <person name="Wang C."/>
            <person name="Geng S."/>
            <person name="Li B."/>
            <person name="Dong Q."/>
            <person name="Hou Y."/>
            <person name="Wang H."/>
            <person name="Ai P."/>
            <person name="Liu Z."/>
            <person name="Yi F."/>
            <person name="Sun M."/>
            <person name="An G."/>
            <person name="Cheng J."/>
            <person name="Zhang Y."/>
            <person name="Shi Q."/>
            <person name="Xie Y."/>
            <person name="Shi X."/>
            <person name="Chang Y."/>
            <person name="Huang F."/>
            <person name="Chen Y."/>
            <person name="Hong S."/>
            <person name="Mi L."/>
            <person name="Sun Q."/>
            <person name="Zhang L."/>
            <person name="Zhou B."/>
            <person name="Peng R."/>
            <person name="Zhang X."/>
            <person name="Liu F."/>
        </authorList>
    </citation>
    <scope>NUCLEOTIDE SEQUENCE [LARGE SCALE GENOMIC DNA]</scope>
    <source>
        <strain evidence="2">cv. PA1801</strain>
    </source>
</reference>
<gene>
    <name evidence="1" type="ORF">EPI10_007113</name>
</gene>
<dbReference type="EMBL" id="SMMG02000002">
    <property type="protein sequence ID" value="KAA3485080.1"/>
    <property type="molecule type" value="Genomic_DNA"/>
</dbReference>
<protein>
    <submittedName>
        <fullName evidence="1">Putative BOI-related E3 ubiquitin-protein ligase 2</fullName>
    </submittedName>
</protein>
<name>A0A5B6WT63_9ROSI</name>
<accession>A0A5B6WT63</accession>
<evidence type="ECO:0000313" key="2">
    <source>
        <dbReference type="Proteomes" id="UP000325315"/>
    </source>
</evidence>
<proteinExistence type="predicted"/>
<organism evidence="1 2">
    <name type="scientific">Gossypium australe</name>
    <dbReference type="NCBI Taxonomy" id="47621"/>
    <lineage>
        <taxon>Eukaryota</taxon>
        <taxon>Viridiplantae</taxon>
        <taxon>Streptophyta</taxon>
        <taxon>Embryophyta</taxon>
        <taxon>Tracheophyta</taxon>
        <taxon>Spermatophyta</taxon>
        <taxon>Magnoliopsida</taxon>
        <taxon>eudicotyledons</taxon>
        <taxon>Gunneridae</taxon>
        <taxon>Pentapetalae</taxon>
        <taxon>rosids</taxon>
        <taxon>malvids</taxon>
        <taxon>Malvales</taxon>
        <taxon>Malvaceae</taxon>
        <taxon>Malvoideae</taxon>
        <taxon>Gossypium</taxon>
    </lineage>
</organism>
<dbReference type="Proteomes" id="UP000325315">
    <property type="component" value="Unassembled WGS sequence"/>
</dbReference>